<dbReference type="Pfam" id="PF21365">
    <property type="entry name" value="Glyco_hydro_31_3rd"/>
    <property type="match status" value="1"/>
</dbReference>
<dbReference type="InterPro" id="IPR033403">
    <property type="entry name" value="DUF5110"/>
</dbReference>
<keyword evidence="2" id="KW-0326">Glycosidase</keyword>
<dbReference type="InterPro" id="IPR048395">
    <property type="entry name" value="Glyco_hydro_31_C"/>
</dbReference>
<dbReference type="InterPro" id="IPR000322">
    <property type="entry name" value="Glyco_hydro_31_TIM"/>
</dbReference>
<evidence type="ECO:0000259" key="4">
    <source>
        <dbReference type="Pfam" id="PF01055"/>
    </source>
</evidence>
<proteinExistence type="inferred from homology"/>
<reference evidence="8" key="2">
    <citation type="submission" date="2020-09" db="EMBL/GenBank/DDBJ databases">
        <authorList>
            <person name="Sun Q."/>
            <person name="Kim S."/>
        </authorList>
    </citation>
    <scope>NUCLEOTIDE SEQUENCE</scope>
    <source>
        <strain evidence="8">KCTC 22164</strain>
    </source>
</reference>
<sequence>MNNKMTICALRWLLLALLIGLNPALQARVLTDLTVGDDRATAVLSDGVTVSLRFLPYQSVEVVYHQPGQSNLPGLAIAPDHKASTPVLKNTAQGFTLRHGDISVNVNASPFRLAFAYRNERATAEASGYFNTETIRGFRFQLSDDEQLYGGGQRVLGMDRRGHKMPLYNRAHYGYTTESSQMYYSLPAVLSSANYAILFDNTAKGTLDIGKSERDILQFSAVAGRRAYIVTLGGSTREVATNVVSVTGRQPLPSRWMLGNFASRFGYHSEQQTRDVVDAFAREDMPLDAVVLDLYWFGKDVKGHMGNLQWDNDAFPSPQNMIEDFAAQDIKTVLITEPFILTTSNKYEEAQAADALAQNLAGNTKTFDFFFGNTALVDVFSEPGQAWFASQYTRLLDDGVAGFWGDLGEPEVHPEDTQHTWQGRPVMADEIHNAYGHQWAKLVYQTLVDTQPDTRPFILMRSGFLGSQRYAMVPWTGDVSRSWGGLKPQVELALQMSVFGLAYTHSDLGGFAGGDAFDKELYLRWLQLGEFQPVFRPHAQEDIAPEPVFHSENVKNIARNILKRRYAMLPYNYSLMAENAQTGMPLMRPLSFYHDDKTWFAHDDSFYWGPSVLVAPVTEPGVSSWPVDLPPGIWFERSTDRRYEGGQSVTVKADLATTPVFIKNGAIIPKVKAVTNTTRADFSHLDVHVWAADGLKESAFSYYEDDGVTPVNDDADRHYRIDFAVSASDDAVTVTAASHGSYASMPANRTITWHIHGLTDEPEVLSPTSNSGISEANWQPERRILRVSQSLNERTSLRLSQ</sequence>
<protein>
    <recommendedName>
        <fullName evidence="10">DUF5110 domain-containing protein</fullName>
    </recommendedName>
</protein>
<keyword evidence="3" id="KW-0732">Signal</keyword>
<dbReference type="SUPFAM" id="SSF74650">
    <property type="entry name" value="Galactose mutarotase-like"/>
    <property type="match status" value="1"/>
</dbReference>
<dbReference type="SUPFAM" id="SSF51445">
    <property type="entry name" value="(Trans)glycosidases"/>
    <property type="match status" value="1"/>
</dbReference>
<comment type="similarity">
    <text evidence="1 2">Belongs to the glycosyl hydrolase 31 family.</text>
</comment>
<dbReference type="Pfam" id="PF13802">
    <property type="entry name" value="Gal_mutarotas_2"/>
    <property type="match status" value="1"/>
</dbReference>
<evidence type="ECO:0000313" key="8">
    <source>
        <dbReference type="EMBL" id="GGW88156.1"/>
    </source>
</evidence>
<dbReference type="AlphaFoldDB" id="A0A918JMX6"/>
<dbReference type="SUPFAM" id="SSF51011">
    <property type="entry name" value="Glycosyl hydrolase domain"/>
    <property type="match status" value="1"/>
</dbReference>
<keyword evidence="2" id="KW-0378">Hydrolase</keyword>
<feature type="signal peptide" evidence="3">
    <location>
        <begin position="1"/>
        <end position="27"/>
    </location>
</feature>
<dbReference type="InterPro" id="IPR011013">
    <property type="entry name" value="Gal_mutarotase_sf_dom"/>
</dbReference>
<reference evidence="8" key="1">
    <citation type="journal article" date="2014" name="Int. J. Syst. Evol. Microbiol.">
        <title>Complete genome sequence of Corynebacterium casei LMG S-19264T (=DSM 44701T), isolated from a smear-ripened cheese.</title>
        <authorList>
            <consortium name="US DOE Joint Genome Institute (JGI-PGF)"/>
            <person name="Walter F."/>
            <person name="Albersmeier A."/>
            <person name="Kalinowski J."/>
            <person name="Ruckert C."/>
        </authorList>
    </citation>
    <scope>NUCLEOTIDE SEQUENCE</scope>
    <source>
        <strain evidence="8">KCTC 22164</strain>
    </source>
</reference>
<dbReference type="Gene3D" id="2.60.40.1760">
    <property type="entry name" value="glycosyl hydrolase (family 31)"/>
    <property type="match status" value="1"/>
</dbReference>
<name>A0A918JMX6_9ALTE</name>
<evidence type="ECO:0000259" key="7">
    <source>
        <dbReference type="Pfam" id="PF21365"/>
    </source>
</evidence>
<dbReference type="GO" id="GO:0030246">
    <property type="term" value="F:carbohydrate binding"/>
    <property type="evidence" value="ECO:0007669"/>
    <property type="project" value="InterPro"/>
</dbReference>
<feature type="domain" description="Glycoside hydrolase family 31 N-terminal" evidence="5">
    <location>
        <begin position="52"/>
        <end position="208"/>
    </location>
</feature>
<dbReference type="PANTHER" id="PTHR22762">
    <property type="entry name" value="ALPHA-GLUCOSIDASE"/>
    <property type="match status" value="1"/>
</dbReference>
<dbReference type="Pfam" id="PF01055">
    <property type="entry name" value="Glyco_hydro_31_2nd"/>
    <property type="match status" value="1"/>
</dbReference>
<evidence type="ECO:0000313" key="9">
    <source>
        <dbReference type="Proteomes" id="UP000631300"/>
    </source>
</evidence>
<dbReference type="RefSeq" id="WP_189406510.1">
    <property type="nucleotide sequence ID" value="NZ_BMXP01000005.1"/>
</dbReference>
<dbReference type="GO" id="GO:0005975">
    <property type="term" value="P:carbohydrate metabolic process"/>
    <property type="evidence" value="ECO:0007669"/>
    <property type="project" value="InterPro"/>
</dbReference>
<dbReference type="Gene3D" id="2.60.40.1180">
    <property type="entry name" value="Golgi alpha-mannosidase II"/>
    <property type="match status" value="2"/>
</dbReference>
<evidence type="ECO:0000259" key="5">
    <source>
        <dbReference type="Pfam" id="PF13802"/>
    </source>
</evidence>
<dbReference type="InterPro" id="IPR017853">
    <property type="entry name" value="GH"/>
</dbReference>
<comment type="caution">
    <text evidence="8">The sequence shown here is derived from an EMBL/GenBank/DDBJ whole genome shotgun (WGS) entry which is preliminary data.</text>
</comment>
<gene>
    <name evidence="8" type="ORF">GCM10007391_22440</name>
</gene>
<organism evidence="8 9">
    <name type="scientific">Alteromonas halophila</name>
    <dbReference type="NCBI Taxonomy" id="516698"/>
    <lineage>
        <taxon>Bacteria</taxon>
        <taxon>Pseudomonadati</taxon>
        <taxon>Pseudomonadota</taxon>
        <taxon>Gammaproteobacteria</taxon>
        <taxon>Alteromonadales</taxon>
        <taxon>Alteromonadaceae</taxon>
        <taxon>Alteromonas/Salinimonas group</taxon>
        <taxon>Alteromonas</taxon>
    </lineage>
</organism>
<feature type="domain" description="DUF5110" evidence="6">
    <location>
        <begin position="685"/>
        <end position="757"/>
    </location>
</feature>
<dbReference type="PANTHER" id="PTHR22762:SF120">
    <property type="entry name" value="HETEROGLYCAN GLUCOSIDASE 1"/>
    <property type="match status" value="1"/>
</dbReference>
<evidence type="ECO:0000256" key="1">
    <source>
        <dbReference type="ARBA" id="ARBA00007806"/>
    </source>
</evidence>
<evidence type="ECO:0000259" key="6">
    <source>
        <dbReference type="Pfam" id="PF17137"/>
    </source>
</evidence>
<evidence type="ECO:0000256" key="3">
    <source>
        <dbReference type="SAM" id="SignalP"/>
    </source>
</evidence>
<dbReference type="Pfam" id="PF17137">
    <property type="entry name" value="DUF5110"/>
    <property type="match status" value="1"/>
</dbReference>
<dbReference type="GO" id="GO:0004553">
    <property type="term" value="F:hydrolase activity, hydrolyzing O-glycosyl compounds"/>
    <property type="evidence" value="ECO:0007669"/>
    <property type="project" value="InterPro"/>
</dbReference>
<keyword evidence="9" id="KW-1185">Reference proteome</keyword>
<dbReference type="InterPro" id="IPR025887">
    <property type="entry name" value="Glyco_hydro_31_N_dom"/>
</dbReference>
<feature type="domain" description="Glycoside hydrolase family 31 TIM barrel" evidence="4">
    <location>
        <begin position="251"/>
        <end position="575"/>
    </location>
</feature>
<dbReference type="CDD" id="cd14752">
    <property type="entry name" value="GH31_N"/>
    <property type="match status" value="1"/>
</dbReference>
<evidence type="ECO:0008006" key="10">
    <source>
        <dbReference type="Google" id="ProtNLM"/>
    </source>
</evidence>
<dbReference type="EMBL" id="BMXP01000005">
    <property type="protein sequence ID" value="GGW88156.1"/>
    <property type="molecule type" value="Genomic_DNA"/>
</dbReference>
<accession>A0A918JMX6</accession>
<dbReference type="Gene3D" id="3.20.20.80">
    <property type="entry name" value="Glycosidases"/>
    <property type="match status" value="1"/>
</dbReference>
<feature type="chain" id="PRO_5037136867" description="DUF5110 domain-containing protein" evidence="3">
    <location>
        <begin position="28"/>
        <end position="801"/>
    </location>
</feature>
<dbReference type="InterPro" id="IPR013780">
    <property type="entry name" value="Glyco_hydro_b"/>
</dbReference>
<evidence type="ECO:0000256" key="2">
    <source>
        <dbReference type="RuleBase" id="RU361185"/>
    </source>
</evidence>
<feature type="domain" description="Glycosyl hydrolase family 31 C-terminal" evidence="7">
    <location>
        <begin position="583"/>
        <end position="668"/>
    </location>
</feature>
<dbReference type="Proteomes" id="UP000631300">
    <property type="component" value="Unassembled WGS sequence"/>
</dbReference>